<feature type="region of interest" description="Disordered" evidence="1">
    <location>
        <begin position="60"/>
        <end position="110"/>
    </location>
</feature>
<protein>
    <submittedName>
        <fullName evidence="2">FAD/NAD(P)-binding oxidoreductase family protein</fullName>
    </submittedName>
</protein>
<evidence type="ECO:0000256" key="1">
    <source>
        <dbReference type="SAM" id="MobiDB-lite"/>
    </source>
</evidence>
<gene>
    <name evidence="2" type="ORF">Tci_372804</name>
</gene>
<accession>A0A699HEZ9</accession>
<comment type="caution">
    <text evidence="2">The sequence shown here is derived from an EMBL/GenBank/DDBJ whole genome shotgun (WGS) entry which is preliminary data.</text>
</comment>
<organism evidence="2">
    <name type="scientific">Tanacetum cinerariifolium</name>
    <name type="common">Dalmatian daisy</name>
    <name type="synonym">Chrysanthemum cinerariifolium</name>
    <dbReference type="NCBI Taxonomy" id="118510"/>
    <lineage>
        <taxon>Eukaryota</taxon>
        <taxon>Viridiplantae</taxon>
        <taxon>Streptophyta</taxon>
        <taxon>Embryophyta</taxon>
        <taxon>Tracheophyta</taxon>
        <taxon>Spermatophyta</taxon>
        <taxon>Magnoliopsida</taxon>
        <taxon>eudicotyledons</taxon>
        <taxon>Gunneridae</taxon>
        <taxon>Pentapetalae</taxon>
        <taxon>asterids</taxon>
        <taxon>campanulids</taxon>
        <taxon>Asterales</taxon>
        <taxon>Asteraceae</taxon>
        <taxon>Asteroideae</taxon>
        <taxon>Anthemideae</taxon>
        <taxon>Anthemidinae</taxon>
        <taxon>Tanacetum</taxon>
    </lineage>
</organism>
<reference evidence="2" key="1">
    <citation type="journal article" date="2019" name="Sci. Rep.">
        <title>Draft genome of Tanacetum cinerariifolium, the natural source of mosquito coil.</title>
        <authorList>
            <person name="Yamashiro T."/>
            <person name="Shiraishi A."/>
            <person name="Satake H."/>
            <person name="Nakayama K."/>
        </authorList>
    </citation>
    <scope>NUCLEOTIDE SEQUENCE</scope>
</reference>
<dbReference type="EMBL" id="BKCJ010145187">
    <property type="protein sequence ID" value="GEY00830.1"/>
    <property type="molecule type" value="Genomic_DNA"/>
</dbReference>
<sequence>MKELVEMQMLEKTVVMVELQVKVSTKHAGTINTHSKNNRSPILRNSRYHEGALVFEKDTEGAPINLEPPTCRRREYIPSTGPSSRFPHMNVRVFPTSQESVGEPRRPDQP</sequence>
<dbReference type="AlphaFoldDB" id="A0A699HEZ9"/>
<evidence type="ECO:0000313" key="2">
    <source>
        <dbReference type="EMBL" id="GEY00830.1"/>
    </source>
</evidence>
<name>A0A699HEZ9_TANCI</name>
<proteinExistence type="predicted"/>